<dbReference type="Proteomes" id="UP000583266">
    <property type="component" value="Unassembled WGS sequence"/>
</dbReference>
<dbReference type="Pfam" id="PF13585">
    <property type="entry name" value="CHU_C"/>
    <property type="match status" value="1"/>
</dbReference>
<keyword evidence="2" id="KW-1185">Reference proteome</keyword>
<organism evidence="1 2">
    <name type="scientific">Chitinophaga fulva</name>
    <dbReference type="NCBI Taxonomy" id="2728842"/>
    <lineage>
        <taxon>Bacteria</taxon>
        <taxon>Pseudomonadati</taxon>
        <taxon>Bacteroidota</taxon>
        <taxon>Chitinophagia</taxon>
        <taxon>Chitinophagales</taxon>
        <taxon>Chitinophagaceae</taxon>
        <taxon>Chitinophaga</taxon>
    </lineage>
</organism>
<accession>A0A848GAN4</accession>
<gene>
    <name evidence="1" type="ORF">HHL17_00620</name>
</gene>
<dbReference type="EMBL" id="JABBGC010000001">
    <property type="protein sequence ID" value="NML35685.1"/>
    <property type="molecule type" value="Genomic_DNA"/>
</dbReference>
<proteinExistence type="predicted"/>
<sequence length="63" mass="7562">MSRYPNSSLFIYNRWGNQVYQSKNYQNEWDGHGLSEGTYYYILKLRAADGGERSYKGWIELMR</sequence>
<evidence type="ECO:0000313" key="2">
    <source>
        <dbReference type="Proteomes" id="UP000583266"/>
    </source>
</evidence>
<comment type="caution">
    <text evidence="1">The sequence shown here is derived from an EMBL/GenBank/DDBJ whole genome shotgun (WGS) entry which is preliminary data.</text>
</comment>
<dbReference type="AlphaFoldDB" id="A0A848GAN4"/>
<dbReference type="RefSeq" id="WP_169225863.1">
    <property type="nucleotide sequence ID" value="NZ_JABBGC010000001.1"/>
</dbReference>
<name>A0A848GAN4_9BACT</name>
<evidence type="ECO:0000313" key="1">
    <source>
        <dbReference type="EMBL" id="NML35685.1"/>
    </source>
</evidence>
<protein>
    <submittedName>
        <fullName evidence="1">Gliding motility-associated C-terminal domain-containing protein</fullName>
    </submittedName>
</protein>
<reference evidence="1 2" key="1">
    <citation type="submission" date="2020-04" db="EMBL/GenBank/DDBJ databases">
        <title>Chitinophaga sp. G-6-1-13 sp. nov., isolated from soil.</title>
        <authorList>
            <person name="Dahal R.H."/>
            <person name="Chaudhary D.K."/>
        </authorList>
    </citation>
    <scope>NUCLEOTIDE SEQUENCE [LARGE SCALE GENOMIC DNA]</scope>
    <source>
        <strain evidence="1 2">G-6-1-13</strain>
    </source>
</reference>